<comment type="caution">
    <text evidence="2">The sequence shown here is derived from an EMBL/GenBank/DDBJ whole genome shotgun (WGS) entry which is preliminary data.</text>
</comment>
<evidence type="ECO:0000256" key="1">
    <source>
        <dbReference type="SAM" id="MobiDB-lite"/>
    </source>
</evidence>
<evidence type="ECO:0000313" key="2">
    <source>
        <dbReference type="EMBL" id="CAL8131810.1"/>
    </source>
</evidence>
<feature type="region of interest" description="Disordered" evidence="1">
    <location>
        <begin position="100"/>
        <end position="122"/>
    </location>
</feature>
<protein>
    <submittedName>
        <fullName evidence="2">Uncharacterized protein</fullName>
    </submittedName>
</protein>
<dbReference type="Proteomes" id="UP001642540">
    <property type="component" value="Unassembled WGS sequence"/>
</dbReference>
<sequence>MKVNDAVVVLWNSVSKQLTEPYAAYIKAIKAEDPECYSPAQYFCRKSDFDASPFKDAQMKWSYKRWQAEANMKKPPRNKKLPKIRLKRNIPASVNMNLKTASIGTQPGEENPMRTDQPPERSLKETLVNEVSSRILENDEDLLATINKFQ</sequence>
<accession>A0ABP1RNQ4</accession>
<keyword evidence="3" id="KW-1185">Reference proteome</keyword>
<proteinExistence type="predicted"/>
<organism evidence="2 3">
    <name type="scientific">Orchesella dallaii</name>
    <dbReference type="NCBI Taxonomy" id="48710"/>
    <lineage>
        <taxon>Eukaryota</taxon>
        <taxon>Metazoa</taxon>
        <taxon>Ecdysozoa</taxon>
        <taxon>Arthropoda</taxon>
        <taxon>Hexapoda</taxon>
        <taxon>Collembola</taxon>
        <taxon>Entomobryomorpha</taxon>
        <taxon>Entomobryoidea</taxon>
        <taxon>Orchesellidae</taxon>
        <taxon>Orchesellinae</taxon>
        <taxon>Orchesella</taxon>
    </lineage>
</organism>
<feature type="compositionally biased region" description="Basic and acidic residues" evidence="1">
    <location>
        <begin position="111"/>
        <end position="122"/>
    </location>
</feature>
<reference evidence="2 3" key="1">
    <citation type="submission" date="2024-08" db="EMBL/GenBank/DDBJ databases">
        <authorList>
            <person name="Cucini C."/>
            <person name="Frati F."/>
        </authorList>
    </citation>
    <scope>NUCLEOTIDE SEQUENCE [LARGE SCALE GENOMIC DNA]</scope>
</reference>
<evidence type="ECO:0000313" key="3">
    <source>
        <dbReference type="Proteomes" id="UP001642540"/>
    </source>
</evidence>
<gene>
    <name evidence="2" type="ORF">ODALV1_LOCUS24334</name>
</gene>
<dbReference type="EMBL" id="CAXLJM020000090">
    <property type="protein sequence ID" value="CAL8131810.1"/>
    <property type="molecule type" value="Genomic_DNA"/>
</dbReference>
<name>A0ABP1RNQ4_9HEXA</name>